<dbReference type="InterPro" id="IPR015943">
    <property type="entry name" value="WD40/YVTN_repeat-like_dom_sf"/>
</dbReference>
<evidence type="ECO:0000256" key="1">
    <source>
        <dbReference type="PROSITE-ProRule" id="PRU00221"/>
    </source>
</evidence>
<dbReference type="InterPro" id="IPR051859">
    <property type="entry name" value="DCAF"/>
</dbReference>
<feature type="region of interest" description="Disordered" evidence="2">
    <location>
        <begin position="659"/>
        <end position="680"/>
    </location>
</feature>
<dbReference type="OrthoDB" id="63070at2759"/>
<dbReference type="InterPro" id="IPR001680">
    <property type="entry name" value="WD40_rpt"/>
</dbReference>
<feature type="region of interest" description="Disordered" evidence="2">
    <location>
        <begin position="309"/>
        <end position="359"/>
    </location>
</feature>
<gene>
    <name evidence="3" type="ORF">EHS25_005251</name>
</gene>
<organism evidence="3 4">
    <name type="scientific">Saitozyma podzolica</name>
    <dbReference type="NCBI Taxonomy" id="1890683"/>
    <lineage>
        <taxon>Eukaryota</taxon>
        <taxon>Fungi</taxon>
        <taxon>Dikarya</taxon>
        <taxon>Basidiomycota</taxon>
        <taxon>Agaricomycotina</taxon>
        <taxon>Tremellomycetes</taxon>
        <taxon>Tremellales</taxon>
        <taxon>Trimorphomycetaceae</taxon>
        <taxon>Saitozyma</taxon>
    </lineage>
</organism>
<evidence type="ECO:0000313" key="3">
    <source>
        <dbReference type="EMBL" id="RSH84006.1"/>
    </source>
</evidence>
<feature type="region of interest" description="Disordered" evidence="2">
    <location>
        <begin position="204"/>
        <end position="226"/>
    </location>
</feature>
<feature type="region of interest" description="Disordered" evidence="2">
    <location>
        <begin position="134"/>
        <end position="192"/>
    </location>
</feature>
<feature type="repeat" description="WD" evidence="1">
    <location>
        <begin position="477"/>
        <end position="511"/>
    </location>
</feature>
<evidence type="ECO:0000313" key="4">
    <source>
        <dbReference type="Proteomes" id="UP000279259"/>
    </source>
</evidence>
<feature type="compositionally biased region" description="Basic and acidic residues" evidence="2">
    <location>
        <begin position="160"/>
        <end position="174"/>
    </location>
</feature>
<reference evidence="3 4" key="1">
    <citation type="submission" date="2018-11" db="EMBL/GenBank/DDBJ databases">
        <title>Genome sequence of Saitozyma podzolica DSM 27192.</title>
        <authorList>
            <person name="Aliyu H."/>
            <person name="Gorte O."/>
            <person name="Ochsenreither K."/>
        </authorList>
    </citation>
    <scope>NUCLEOTIDE SEQUENCE [LARGE SCALE GENOMIC DNA]</scope>
    <source>
        <strain evidence="3 4">DSM 27192</strain>
    </source>
</reference>
<dbReference type="PROSITE" id="PS50082">
    <property type="entry name" value="WD_REPEATS_2"/>
    <property type="match status" value="1"/>
</dbReference>
<feature type="region of interest" description="Disordered" evidence="2">
    <location>
        <begin position="1"/>
        <end position="103"/>
    </location>
</feature>
<dbReference type="AlphaFoldDB" id="A0A427XYP8"/>
<dbReference type="PROSITE" id="PS50294">
    <property type="entry name" value="WD_REPEATS_REGION"/>
    <property type="match status" value="1"/>
</dbReference>
<dbReference type="GO" id="GO:0080008">
    <property type="term" value="C:Cul4-RING E3 ubiquitin ligase complex"/>
    <property type="evidence" value="ECO:0007669"/>
    <property type="project" value="TreeGrafter"/>
</dbReference>
<proteinExistence type="predicted"/>
<dbReference type="SMART" id="SM00320">
    <property type="entry name" value="WD40"/>
    <property type="match status" value="5"/>
</dbReference>
<feature type="compositionally biased region" description="Acidic residues" evidence="2">
    <location>
        <begin position="339"/>
        <end position="351"/>
    </location>
</feature>
<keyword evidence="1" id="KW-0853">WD repeat</keyword>
<accession>A0A427XYP8</accession>
<feature type="compositionally biased region" description="Acidic residues" evidence="2">
    <location>
        <begin position="23"/>
        <end position="83"/>
    </location>
</feature>
<dbReference type="EMBL" id="RSCD01000022">
    <property type="protein sequence ID" value="RSH84006.1"/>
    <property type="molecule type" value="Genomic_DNA"/>
</dbReference>
<feature type="compositionally biased region" description="Low complexity" evidence="2">
    <location>
        <begin position="315"/>
        <end position="324"/>
    </location>
</feature>
<dbReference type="PANTHER" id="PTHR19847:SF7">
    <property type="entry name" value="DDB1- AND CUL4-ASSOCIATED FACTOR 11"/>
    <property type="match status" value="1"/>
</dbReference>
<feature type="compositionally biased region" description="Basic and acidic residues" evidence="2">
    <location>
        <begin position="1"/>
        <end position="14"/>
    </location>
</feature>
<sequence>MSGHDEEQHPDLERFYAQLISGGDEDDPDWVDEEEDDADDDAAYEVYFDPDDMDDEDDDEFMEDDEDEDDAGLGDGEDDEDMGDATALGDQITLQFDPNDESSGRTFLELASLLNSAGGSADARSSLLARLLAGPRDTGPATRSGSQGLLRRLGLGGMSAEERERQARAEAERRRKEKWWKPQTEPNPRGVELLKSGEFGRVGDWRSGGGRHRVRSRAGDVKRSHGYIPPMSAVRVAASSATAESDFAQPADTRYSPQATIPNTNGTVVASYPSIPYVGQYAKEDYSVFFSATQYFTLHLYDVAHSRITPKRPRPSLSPTTSPRATARGQMPGTLGDTVMDEEEDEDEDMDMPWGSWTTGRRGMAREETSLKMIKTVQGEEGRWTVTDADSSRNGDRIIYSSITPYVHMFYTSEHDSEHVCLDFSGSRRRSEDIWGYDSFGIWSIRFSADGKEVIAGAGSGKIMVYDIEAQRRSLSISGHADDVNAVCFADESSTNILVSGSDDGYVKVWDRRSLSSSTPSGILVGATEGITYTSPKGDGRYVVVNSKDQAARLYDLRKMRSWNEFESEPDAVARYGQPRYDYRNSRYPPPARLAHPKDCSIMTYRGHAVLRTLIRCHFSPRESTGQSYIYSGSADGMIHIWSLDGRVVQVLDRSKSVPLRGPNGQFNDPSAPETQRRASQTAGNYDMYYASDSNVVRDVSWHGYEPTLMSTSWSINGGARRGGTIAKHEWKGLGKGGLRKLEDWVGKAQEEHAEVET</sequence>
<evidence type="ECO:0000256" key="2">
    <source>
        <dbReference type="SAM" id="MobiDB-lite"/>
    </source>
</evidence>
<dbReference type="PANTHER" id="PTHR19847">
    <property type="entry name" value="DDB1- AND CUL4-ASSOCIATED FACTOR 11"/>
    <property type="match status" value="1"/>
</dbReference>
<dbReference type="Pfam" id="PF00400">
    <property type="entry name" value="WD40"/>
    <property type="match status" value="3"/>
</dbReference>
<name>A0A427XYP8_9TREE</name>
<dbReference type="Proteomes" id="UP000279259">
    <property type="component" value="Unassembled WGS sequence"/>
</dbReference>
<comment type="caution">
    <text evidence="3">The sequence shown here is derived from an EMBL/GenBank/DDBJ whole genome shotgun (WGS) entry which is preliminary data.</text>
</comment>
<dbReference type="SUPFAM" id="SSF50978">
    <property type="entry name" value="WD40 repeat-like"/>
    <property type="match status" value="1"/>
</dbReference>
<dbReference type="Gene3D" id="2.130.10.10">
    <property type="entry name" value="YVTN repeat-like/Quinoprotein amine dehydrogenase"/>
    <property type="match status" value="1"/>
</dbReference>
<keyword evidence="4" id="KW-1185">Reference proteome</keyword>
<dbReference type="GO" id="GO:0043161">
    <property type="term" value="P:proteasome-mediated ubiquitin-dependent protein catabolic process"/>
    <property type="evidence" value="ECO:0007669"/>
    <property type="project" value="TreeGrafter"/>
</dbReference>
<dbReference type="InterPro" id="IPR036322">
    <property type="entry name" value="WD40_repeat_dom_sf"/>
</dbReference>
<protein>
    <submittedName>
        <fullName evidence="3">Uncharacterized protein</fullName>
    </submittedName>
</protein>
<dbReference type="STRING" id="1890683.A0A427XYP8"/>